<gene>
    <name evidence="2" type="ORF">ACFP90_19585</name>
</gene>
<organism evidence="2 3">
    <name type="scientific">Deinococcus multiflagellatus</name>
    <dbReference type="NCBI Taxonomy" id="1656887"/>
    <lineage>
        <taxon>Bacteria</taxon>
        <taxon>Thermotogati</taxon>
        <taxon>Deinococcota</taxon>
        <taxon>Deinococci</taxon>
        <taxon>Deinococcales</taxon>
        <taxon>Deinococcaceae</taxon>
        <taxon>Deinococcus</taxon>
    </lineage>
</organism>
<name>A0ABW1ZPS4_9DEIO</name>
<dbReference type="Proteomes" id="UP001596317">
    <property type="component" value="Unassembled WGS sequence"/>
</dbReference>
<reference evidence="3" key="1">
    <citation type="journal article" date="2019" name="Int. J. Syst. Evol. Microbiol.">
        <title>The Global Catalogue of Microorganisms (GCM) 10K type strain sequencing project: providing services to taxonomists for standard genome sequencing and annotation.</title>
        <authorList>
            <consortium name="The Broad Institute Genomics Platform"/>
            <consortium name="The Broad Institute Genome Sequencing Center for Infectious Disease"/>
            <person name="Wu L."/>
            <person name="Ma J."/>
        </authorList>
    </citation>
    <scope>NUCLEOTIDE SEQUENCE [LARGE SCALE GENOMIC DNA]</scope>
    <source>
        <strain evidence="3">CCUG 63830</strain>
    </source>
</reference>
<feature type="compositionally biased region" description="Basic and acidic residues" evidence="1">
    <location>
        <begin position="138"/>
        <end position="150"/>
    </location>
</feature>
<evidence type="ECO:0000256" key="1">
    <source>
        <dbReference type="SAM" id="MobiDB-lite"/>
    </source>
</evidence>
<sequence>MGGQARPEDDLYALAVILNELGGLPRALSPLVTHPGTLSAAQALALLNRDAEPPTPVPAAPVQVTPIPVTPVPAAPAAPVPAPSAPEPGAPAPAAAQPPAPQPLTPDPVPVVHDGTRIVLGPASAAPPPAAPSGPETPQERRRRENDARRAQAALDAQAAAARKAEARRAEAARAPGATVPAPVQIGFEDDLPTWAPGEAPAEAPGAARVTVRDVERLPASLRRPQAPAPAPPEPAPSRLPRRTAAEPIRIGWDEDDSWRVVREAPAPAPRPTLPEWAKPEWFGPRRAVAVLAALLALWGGWWVLSHRQPQATAPTSTPTPAVTAPCCEVRVTVRGAAGVDARLSVIEAPSSAGLTRGQDLGRAPGVLRLPVPGTYRLRVAADGWSPATLTVTVPRTQPVTIDLSD</sequence>
<protein>
    <recommendedName>
        <fullName evidence="4">PEGA domain-containing protein</fullName>
    </recommendedName>
</protein>
<comment type="caution">
    <text evidence="2">The sequence shown here is derived from an EMBL/GenBank/DDBJ whole genome shotgun (WGS) entry which is preliminary data.</text>
</comment>
<feature type="compositionally biased region" description="Pro residues" evidence="1">
    <location>
        <begin position="227"/>
        <end position="238"/>
    </location>
</feature>
<feature type="compositionally biased region" description="Low complexity" evidence="1">
    <location>
        <begin position="151"/>
        <end position="162"/>
    </location>
</feature>
<feature type="compositionally biased region" description="Basic and acidic residues" evidence="1">
    <location>
        <begin position="163"/>
        <end position="172"/>
    </location>
</feature>
<dbReference type="RefSeq" id="WP_380058030.1">
    <property type="nucleotide sequence ID" value="NZ_JBHSWB010000001.1"/>
</dbReference>
<evidence type="ECO:0000313" key="2">
    <source>
        <dbReference type="EMBL" id="MFC6662277.1"/>
    </source>
</evidence>
<feature type="region of interest" description="Disordered" evidence="1">
    <location>
        <begin position="74"/>
        <end position="242"/>
    </location>
</feature>
<keyword evidence="3" id="KW-1185">Reference proteome</keyword>
<accession>A0ABW1ZPS4</accession>
<dbReference type="EMBL" id="JBHSWB010000001">
    <property type="protein sequence ID" value="MFC6662277.1"/>
    <property type="molecule type" value="Genomic_DNA"/>
</dbReference>
<evidence type="ECO:0000313" key="3">
    <source>
        <dbReference type="Proteomes" id="UP001596317"/>
    </source>
</evidence>
<evidence type="ECO:0008006" key="4">
    <source>
        <dbReference type="Google" id="ProtNLM"/>
    </source>
</evidence>
<feature type="compositionally biased region" description="Pro residues" evidence="1">
    <location>
        <begin position="74"/>
        <end position="109"/>
    </location>
</feature>
<proteinExistence type="predicted"/>
<feature type="compositionally biased region" description="Low complexity" evidence="1">
    <location>
        <begin position="196"/>
        <end position="208"/>
    </location>
</feature>